<name>A0AAD4EFM1_9AGAM</name>
<feature type="compositionally biased region" description="Basic and acidic residues" evidence="1">
    <location>
        <begin position="508"/>
        <end position="521"/>
    </location>
</feature>
<feature type="region of interest" description="Disordered" evidence="1">
    <location>
        <begin position="604"/>
        <end position="624"/>
    </location>
</feature>
<evidence type="ECO:0000313" key="2">
    <source>
        <dbReference type="EMBL" id="KAG1905240.1"/>
    </source>
</evidence>
<dbReference type="RefSeq" id="XP_041230815.1">
    <property type="nucleotide sequence ID" value="XM_041360530.1"/>
</dbReference>
<evidence type="ECO:0000313" key="3">
    <source>
        <dbReference type="Proteomes" id="UP001195769"/>
    </source>
</evidence>
<accession>A0AAD4EFM1</accession>
<evidence type="ECO:0000256" key="1">
    <source>
        <dbReference type="SAM" id="MobiDB-lite"/>
    </source>
</evidence>
<gene>
    <name evidence="2" type="ORF">F5891DRAFT_1008251</name>
</gene>
<dbReference type="Proteomes" id="UP001195769">
    <property type="component" value="Unassembled WGS sequence"/>
</dbReference>
<feature type="region of interest" description="Disordered" evidence="1">
    <location>
        <begin position="1"/>
        <end position="28"/>
    </location>
</feature>
<dbReference type="EMBL" id="JABBWK010000007">
    <property type="protein sequence ID" value="KAG1905240.1"/>
    <property type="molecule type" value="Genomic_DNA"/>
</dbReference>
<sequence length="624" mass="68832">MTGANYMGGKRNAARARTKDSTGRVQKRHFGQQRLAAALCYTKEGREKPEKMSLKSVLHQINLAHAQRDAKIKGNYPSTTHGISTSCDTPFADGISFGTPKRHKQPSKILRMLDFSDPVAYRDAIDRILSIPLSEMIGLPLQGKSSHSDSEDGGPCIDPEEHLLLPIDADSESDVQFQGTFSDTFSRTGRSSGSASHLFPIDNDNDGGIYDNHLSGRILRPPSPDHRMVITYESPLRSVETDSFHGSWVNDSGYADTNIAETGKLRGSVPTHDLQEEYILNMDTSPPSSQNSLSQLHGGWSSNHGYFLQRSPSSSTSPIGFPAPIVTHDSPESFGWDSSIKCSSPISQSLCHTSDVKQFSASSFETQYAPTTPQKARKMFHATQISEAIAKSFTEIFNTGHRRSVQNSYPATRTKHVESHSFNSSQGFSSFGGSDIHDPGLPLDILNDPDPWSTIGKILNLETVEQHDNDDITFTRGREGVGYVRHRLDGSAYIWNTPRNSTISLRSVKSESEDQPKARVNDEEEEHSGETTDHCRHHSQHSEGSKPEEKPSPDHSNLATNMKFANEPRCRLTVAESEMQIEPFCVPTALAHRVSPQDVQCSGIDDDDLYGGPCLFGDSDEENE</sequence>
<dbReference type="GeneID" id="64654828"/>
<feature type="region of interest" description="Disordered" evidence="1">
    <location>
        <begin position="505"/>
        <end position="563"/>
    </location>
</feature>
<comment type="caution">
    <text evidence="2">The sequence shown here is derived from an EMBL/GenBank/DDBJ whole genome shotgun (WGS) entry which is preliminary data.</text>
</comment>
<feature type="compositionally biased region" description="Basic and acidic residues" evidence="1">
    <location>
        <begin position="528"/>
        <end position="553"/>
    </location>
</feature>
<dbReference type="AlphaFoldDB" id="A0AAD4EFM1"/>
<reference evidence="2" key="1">
    <citation type="journal article" date="2020" name="New Phytol.">
        <title>Comparative genomics reveals dynamic genome evolution in host specialist ectomycorrhizal fungi.</title>
        <authorList>
            <person name="Lofgren L.A."/>
            <person name="Nguyen N.H."/>
            <person name="Vilgalys R."/>
            <person name="Ruytinx J."/>
            <person name="Liao H.L."/>
            <person name="Branco S."/>
            <person name="Kuo A."/>
            <person name="LaButti K."/>
            <person name="Lipzen A."/>
            <person name="Andreopoulos W."/>
            <person name="Pangilinan J."/>
            <person name="Riley R."/>
            <person name="Hundley H."/>
            <person name="Na H."/>
            <person name="Barry K."/>
            <person name="Grigoriev I.V."/>
            <person name="Stajich J.E."/>
            <person name="Kennedy P.G."/>
        </authorList>
    </citation>
    <scope>NUCLEOTIDE SEQUENCE</scope>
    <source>
        <strain evidence="2">FC203</strain>
    </source>
</reference>
<organism evidence="2 3">
    <name type="scientific">Suillus fuscotomentosus</name>
    <dbReference type="NCBI Taxonomy" id="1912939"/>
    <lineage>
        <taxon>Eukaryota</taxon>
        <taxon>Fungi</taxon>
        <taxon>Dikarya</taxon>
        <taxon>Basidiomycota</taxon>
        <taxon>Agaricomycotina</taxon>
        <taxon>Agaricomycetes</taxon>
        <taxon>Agaricomycetidae</taxon>
        <taxon>Boletales</taxon>
        <taxon>Suillineae</taxon>
        <taxon>Suillaceae</taxon>
        <taxon>Suillus</taxon>
    </lineage>
</organism>
<proteinExistence type="predicted"/>
<protein>
    <submittedName>
        <fullName evidence="2">Uncharacterized protein</fullName>
    </submittedName>
</protein>
<keyword evidence="3" id="KW-1185">Reference proteome</keyword>